<dbReference type="Proteomes" id="UP001157946">
    <property type="component" value="Unassembled WGS sequence"/>
</dbReference>
<dbReference type="InterPro" id="IPR039422">
    <property type="entry name" value="MarR/SlyA-like"/>
</dbReference>
<keyword evidence="4" id="KW-1185">Reference proteome</keyword>
<comment type="caution">
    <text evidence="3">The sequence shown here is derived from an EMBL/GenBank/DDBJ whole genome shotgun (WGS) entry which is preliminary data.</text>
</comment>
<dbReference type="Gene3D" id="1.10.10.10">
    <property type="entry name" value="Winged helix-like DNA-binding domain superfamily/Winged helix DNA-binding domain"/>
    <property type="match status" value="1"/>
</dbReference>
<reference evidence="3" key="1">
    <citation type="submission" date="2017-05" db="EMBL/GenBank/DDBJ databases">
        <authorList>
            <person name="Varghese N."/>
            <person name="Submissions S."/>
        </authorList>
    </citation>
    <scope>NUCLEOTIDE SEQUENCE</scope>
    <source>
        <strain evidence="3">DSM 45262</strain>
    </source>
</reference>
<organism evidence="3 4">
    <name type="scientific">Laceyella tengchongensis</name>
    <dbReference type="NCBI Taxonomy" id="574699"/>
    <lineage>
        <taxon>Bacteria</taxon>
        <taxon>Bacillati</taxon>
        <taxon>Bacillota</taxon>
        <taxon>Bacilli</taxon>
        <taxon>Bacillales</taxon>
        <taxon>Thermoactinomycetaceae</taxon>
        <taxon>Laceyella</taxon>
    </lineage>
</organism>
<dbReference type="SUPFAM" id="SSF46785">
    <property type="entry name" value="Winged helix' DNA-binding domain"/>
    <property type="match status" value="1"/>
</dbReference>
<dbReference type="GO" id="GO:0003677">
    <property type="term" value="F:DNA binding"/>
    <property type="evidence" value="ECO:0007669"/>
    <property type="project" value="UniProtKB-KW"/>
</dbReference>
<dbReference type="GO" id="GO:0003700">
    <property type="term" value="F:DNA-binding transcription factor activity"/>
    <property type="evidence" value="ECO:0007669"/>
    <property type="project" value="InterPro"/>
</dbReference>
<dbReference type="GO" id="GO:0006950">
    <property type="term" value="P:response to stress"/>
    <property type="evidence" value="ECO:0007669"/>
    <property type="project" value="TreeGrafter"/>
</dbReference>
<keyword evidence="1 3" id="KW-0238">DNA-binding</keyword>
<dbReference type="InterPro" id="IPR036390">
    <property type="entry name" value="WH_DNA-bd_sf"/>
</dbReference>
<gene>
    <name evidence="3" type="ORF">SAMN06265361_10922</name>
</gene>
<evidence type="ECO:0000259" key="2">
    <source>
        <dbReference type="PROSITE" id="PS50995"/>
    </source>
</evidence>
<accession>A0AA46AGW8</accession>
<evidence type="ECO:0000313" key="4">
    <source>
        <dbReference type="Proteomes" id="UP001157946"/>
    </source>
</evidence>
<dbReference type="PANTHER" id="PTHR33164:SF43">
    <property type="entry name" value="HTH-TYPE TRANSCRIPTIONAL REPRESSOR YETL"/>
    <property type="match status" value="1"/>
</dbReference>
<dbReference type="PANTHER" id="PTHR33164">
    <property type="entry name" value="TRANSCRIPTIONAL REGULATOR, MARR FAMILY"/>
    <property type="match status" value="1"/>
</dbReference>
<dbReference type="RefSeq" id="WP_189318939.1">
    <property type="nucleotide sequence ID" value="NZ_FXTU01000009.1"/>
</dbReference>
<sequence>MDDGKIGEHLLRLVQLYRDGLYLYHQTLQCQYKEMGLTMLQAKIIHLLKRDGPQPLGQVSRRLDMPNSSLSEIVDRLEDRGLLCRERDQKDRRVVRVHLSPACLKRLEALEEREVQMLRQMWPHAELDDILLLTEKLSRFVKILSKTIDKGVTVR</sequence>
<dbReference type="EMBL" id="FXTU01000009">
    <property type="protein sequence ID" value="SMP32686.1"/>
    <property type="molecule type" value="Genomic_DNA"/>
</dbReference>
<dbReference type="Pfam" id="PF01047">
    <property type="entry name" value="MarR"/>
    <property type="match status" value="1"/>
</dbReference>
<dbReference type="InterPro" id="IPR000835">
    <property type="entry name" value="HTH_MarR-typ"/>
</dbReference>
<evidence type="ECO:0000256" key="1">
    <source>
        <dbReference type="ARBA" id="ARBA00023125"/>
    </source>
</evidence>
<name>A0AA46AGW8_9BACL</name>
<dbReference type="PROSITE" id="PS50995">
    <property type="entry name" value="HTH_MARR_2"/>
    <property type="match status" value="1"/>
</dbReference>
<dbReference type="InterPro" id="IPR036388">
    <property type="entry name" value="WH-like_DNA-bd_sf"/>
</dbReference>
<feature type="domain" description="HTH marR-type" evidence="2">
    <location>
        <begin position="3"/>
        <end position="149"/>
    </location>
</feature>
<evidence type="ECO:0000313" key="3">
    <source>
        <dbReference type="EMBL" id="SMP32686.1"/>
    </source>
</evidence>
<protein>
    <submittedName>
        <fullName evidence="3">DNA-binding transcriptional regulator, MarR family</fullName>
    </submittedName>
</protein>
<proteinExistence type="predicted"/>
<dbReference type="SMART" id="SM00347">
    <property type="entry name" value="HTH_MARR"/>
    <property type="match status" value="1"/>
</dbReference>
<dbReference type="AlphaFoldDB" id="A0AA46AGW8"/>